<evidence type="ECO:0000256" key="5">
    <source>
        <dbReference type="ARBA" id="ARBA00023077"/>
    </source>
</evidence>
<comment type="similarity">
    <text evidence="8 9">Belongs to the TonB-dependent receptor family.</text>
</comment>
<evidence type="ECO:0000256" key="3">
    <source>
        <dbReference type="ARBA" id="ARBA00022452"/>
    </source>
</evidence>
<feature type="domain" description="TonB-dependent receptor-like beta-barrel" evidence="11">
    <location>
        <begin position="521"/>
        <end position="1017"/>
    </location>
</feature>
<feature type="signal peptide" evidence="10">
    <location>
        <begin position="1"/>
        <end position="33"/>
    </location>
</feature>
<dbReference type="InterPro" id="IPR039426">
    <property type="entry name" value="TonB-dep_rcpt-like"/>
</dbReference>
<keyword evidence="10" id="KW-0732">Signal</keyword>
<gene>
    <name evidence="13" type="ORF">IEE83_10880</name>
</gene>
<keyword evidence="14" id="KW-1185">Reference proteome</keyword>
<dbReference type="InterPro" id="IPR037066">
    <property type="entry name" value="Plug_dom_sf"/>
</dbReference>
<dbReference type="Pfam" id="PF00593">
    <property type="entry name" value="TonB_dep_Rec_b-barrel"/>
    <property type="match status" value="1"/>
</dbReference>
<evidence type="ECO:0000256" key="7">
    <source>
        <dbReference type="ARBA" id="ARBA00023237"/>
    </source>
</evidence>
<evidence type="ECO:0000256" key="6">
    <source>
        <dbReference type="ARBA" id="ARBA00023136"/>
    </source>
</evidence>
<dbReference type="NCBIfam" id="TIGR04057">
    <property type="entry name" value="SusC_RagA_signa"/>
    <property type="match status" value="1"/>
</dbReference>
<comment type="caution">
    <text evidence="13">The sequence shown here is derived from an EMBL/GenBank/DDBJ whole genome shotgun (WGS) entry which is preliminary data.</text>
</comment>
<reference evidence="14" key="1">
    <citation type="submission" date="2023-07" db="EMBL/GenBank/DDBJ databases">
        <title>Dyadobacter sp. nov 'subterranea' isolated from contaminted grondwater.</title>
        <authorList>
            <person name="Szabo I."/>
            <person name="Al-Omari J."/>
            <person name="Szerdahelyi S.G."/>
            <person name="Rado J."/>
        </authorList>
    </citation>
    <scope>NUCLEOTIDE SEQUENCE [LARGE SCALE GENOMIC DNA]</scope>
    <source>
        <strain evidence="14">UP-52</strain>
    </source>
</reference>
<dbReference type="Gene3D" id="2.170.130.10">
    <property type="entry name" value="TonB-dependent receptor, plug domain"/>
    <property type="match status" value="1"/>
</dbReference>
<evidence type="ECO:0000259" key="11">
    <source>
        <dbReference type="Pfam" id="PF00593"/>
    </source>
</evidence>
<evidence type="ECO:0000256" key="4">
    <source>
        <dbReference type="ARBA" id="ARBA00022692"/>
    </source>
</evidence>
<dbReference type="InterPro" id="IPR000531">
    <property type="entry name" value="Beta-barrel_TonB"/>
</dbReference>
<dbReference type="NCBIfam" id="TIGR04056">
    <property type="entry name" value="OMP_RagA_SusC"/>
    <property type="match status" value="1"/>
</dbReference>
<dbReference type="SUPFAM" id="SSF49464">
    <property type="entry name" value="Carboxypeptidase regulatory domain-like"/>
    <property type="match status" value="1"/>
</dbReference>
<keyword evidence="2 8" id="KW-0813">Transport</keyword>
<name>A0ABR9WAA9_9BACT</name>
<dbReference type="RefSeq" id="WP_194120595.1">
    <property type="nucleotide sequence ID" value="NZ_JACYGY010000001.1"/>
</dbReference>
<feature type="chain" id="PRO_5045912057" evidence="10">
    <location>
        <begin position="34"/>
        <end position="1137"/>
    </location>
</feature>
<dbReference type="InterPro" id="IPR012910">
    <property type="entry name" value="Plug_dom"/>
</dbReference>
<keyword evidence="7 8" id="KW-0998">Cell outer membrane</keyword>
<dbReference type="PROSITE" id="PS52016">
    <property type="entry name" value="TONB_DEPENDENT_REC_3"/>
    <property type="match status" value="1"/>
</dbReference>
<dbReference type="InterPro" id="IPR023996">
    <property type="entry name" value="TonB-dep_OMP_SusC/RagA"/>
</dbReference>
<dbReference type="Gene3D" id="2.40.170.20">
    <property type="entry name" value="TonB-dependent receptor, beta-barrel domain"/>
    <property type="match status" value="1"/>
</dbReference>
<dbReference type="Pfam" id="PF07715">
    <property type="entry name" value="Plug"/>
    <property type="match status" value="1"/>
</dbReference>
<dbReference type="Pfam" id="PF13715">
    <property type="entry name" value="CarbopepD_reg_2"/>
    <property type="match status" value="1"/>
</dbReference>
<evidence type="ECO:0000256" key="9">
    <source>
        <dbReference type="RuleBase" id="RU003357"/>
    </source>
</evidence>
<evidence type="ECO:0000313" key="14">
    <source>
        <dbReference type="Proteomes" id="UP000634134"/>
    </source>
</evidence>
<dbReference type="SUPFAM" id="SSF56935">
    <property type="entry name" value="Porins"/>
    <property type="match status" value="1"/>
</dbReference>
<comment type="subcellular location">
    <subcellularLocation>
        <location evidence="1 8">Cell outer membrane</location>
        <topology evidence="1 8">Multi-pass membrane protein</topology>
    </subcellularLocation>
</comment>
<evidence type="ECO:0000259" key="12">
    <source>
        <dbReference type="Pfam" id="PF07715"/>
    </source>
</evidence>
<organism evidence="13 14">
    <name type="scientific">Dyadobacter subterraneus</name>
    <dbReference type="NCBI Taxonomy" id="2773304"/>
    <lineage>
        <taxon>Bacteria</taxon>
        <taxon>Pseudomonadati</taxon>
        <taxon>Bacteroidota</taxon>
        <taxon>Cytophagia</taxon>
        <taxon>Cytophagales</taxon>
        <taxon>Spirosomataceae</taxon>
        <taxon>Dyadobacter</taxon>
    </lineage>
</organism>
<keyword evidence="6 8" id="KW-0472">Membrane</keyword>
<accession>A0ABR9WAA9</accession>
<dbReference type="InterPro" id="IPR023997">
    <property type="entry name" value="TonB-dep_OMP_SusC/RagA_CS"/>
</dbReference>
<keyword evidence="4 8" id="KW-0812">Transmembrane</keyword>
<evidence type="ECO:0000256" key="8">
    <source>
        <dbReference type="PROSITE-ProRule" id="PRU01360"/>
    </source>
</evidence>
<evidence type="ECO:0000313" key="13">
    <source>
        <dbReference type="EMBL" id="MBE9462385.1"/>
    </source>
</evidence>
<proteinExistence type="inferred from homology"/>
<evidence type="ECO:0000256" key="1">
    <source>
        <dbReference type="ARBA" id="ARBA00004571"/>
    </source>
</evidence>
<dbReference type="Proteomes" id="UP000634134">
    <property type="component" value="Unassembled WGS sequence"/>
</dbReference>
<feature type="domain" description="TonB-dependent receptor plug" evidence="12">
    <location>
        <begin position="171"/>
        <end position="290"/>
    </location>
</feature>
<sequence length="1137" mass="124148">MKPLSTKRFQLKSAGLFAFGILIANGNFSPVHAAVKTRFPDLEVNKAGTNTLTGKNKAIENILAYNSNRSISDAVSADINVKGKVTDSKGQSLPGVNIVIKDSQKGTASDADGNFQIAVGSTADILVFSFIGYKTQQVIVGGKTSVDVTMQEDNNVLDEVVVTALGISREKKSLGYSTQQVKGEILNESPASNFVNNLSGKIAGVNISGAGGVGSSARIVIRGESSLSMQSQPLFIIDGVPVGNDNTNNSGSADYGNSASEINPADIESVNVLKGPAAAALYGSRAARGAIVITTKKGSNRKGVGVSFNSYIFGTKVGRLPKFQNQFGQGNNGQYDGSNFGASWSAYPNGNNDDYDESWGPRMDIGTTRAQFDSPTTNGYRGGDVAVSNRGDVLQTPWVSQPNNVKDFFTTGKKYYNNLAFSGGNEHGDYRLSLTSLNEKGVIPNNNLDRYQVNLNSSYKLSKKLTSSININYVRQTSDNRPDNGYGRSTFMYFFTWMGRNVNMNSLKNYWQPGLEGIRQYQYNYGENHNNPFFLQYQDTKGQNKDRVYGNVALEYAFTDHLKLKARVADDFYNDFRPMQWAVSTVDYESGRYEIVQIKNEERNADFLLTYNNTTRNGDFGINVSAGGNRFDNNGHSEDVAAPQLLIPGVYSIGNTGTALTGSSSKFKKRINSLYGTANLNYKDYVYLDVTARNDWSSTLPAGNNSYFYPSVSLNGNLKSIFNLPEFFSQAQLRGSWAKVGNDTGPYALKNTYNYASPWGSNYALVGTGSLLNPKLKPEIITTYEIGTAVSFFQNRLGFDVTYYNALSKNQIISLPSVQSSGATSRQINAGEIRNKGVEVVLNFTPIKTGDFKWNITVNWSHNVGKLLSLTPDVDKIVQAAPGEDASIQARVGQKMGSIWGPGYQRVPDGPMKGNVIIFNDSYPRGTSEDIYLGNYHPDWTGGIYNQLTYKGLSLNFMFGGQYGGKFVSRFYNKAVGSGQLEESAVGRGARTPGKEYDGKYYIPGAALMADGSYQPNNTSTDGTYSTGVYGTNARYFIKKPLDHISEAQLFSSTYFKLRELSIGYSLPSKWLANGKFIKTAKISVTGRNLFLITPKSNKHFDPEVTTATDGSGLIPGFENMSTPSTREMGVSLNLIF</sequence>
<keyword evidence="3 8" id="KW-1134">Transmembrane beta strand</keyword>
<keyword evidence="5 9" id="KW-0798">TonB box</keyword>
<dbReference type="InterPro" id="IPR008969">
    <property type="entry name" value="CarboxyPept-like_regulatory"/>
</dbReference>
<evidence type="ECO:0000256" key="2">
    <source>
        <dbReference type="ARBA" id="ARBA00022448"/>
    </source>
</evidence>
<dbReference type="Gene3D" id="2.60.40.1120">
    <property type="entry name" value="Carboxypeptidase-like, regulatory domain"/>
    <property type="match status" value="1"/>
</dbReference>
<protein>
    <submittedName>
        <fullName evidence="13">SusC/RagA family TonB-linked outer membrane protein</fullName>
    </submittedName>
</protein>
<dbReference type="InterPro" id="IPR036942">
    <property type="entry name" value="Beta-barrel_TonB_sf"/>
</dbReference>
<evidence type="ECO:0000256" key="10">
    <source>
        <dbReference type="SAM" id="SignalP"/>
    </source>
</evidence>
<dbReference type="EMBL" id="JACYGY010000001">
    <property type="protein sequence ID" value="MBE9462385.1"/>
    <property type="molecule type" value="Genomic_DNA"/>
</dbReference>